<dbReference type="PANTHER" id="PTHR36529">
    <property type="entry name" value="SLL1095 PROTEIN"/>
    <property type="match status" value="1"/>
</dbReference>
<dbReference type="EMBL" id="JBHTBN010000005">
    <property type="protein sequence ID" value="MFC7358060.1"/>
    <property type="molecule type" value="Genomic_DNA"/>
</dbReference>
<reference evidence="2" key="1">
    <citation type="journal article" date="2019" name="Int. J. Syst. Evol. Microbiol.">
        <title>The Global Catalogue of Microorganisms (GCM) 10K type strain sequencing project: providing services to taxonomists for standard genome sequencing and annotation.</title>
        <authorList>
            <consortium name="The Broad Institute Genomics Platform"/>
            <consortium name="The Broad Institute Genome Sequencing Center for Infectious Disease"/>
            <person name="Wu L."/>
            <person name="Ma J."/>
        </authorList>
    </citation>
    <scope>NUCLEOTIDE SEQUENCE [LARGE SCALE GENOMIC DNA]</scope>
    <source>
        <strain evidence="2">CGMCC 1.16306</strain>
    </source>
</reference>
<dbReference type="Pfam" id="PF09837">
    <property type="entry name" value="DUF2064"/>
    <property type="match status" value="1"/>
</dbReference>
<accession>A0ABW2MWF6</accession>
<dbReference type="InterPro" id="IPR018641">
    <property type="entry name" value="Trfase_1_rSAM/seldom-assoc"/>
</dbReference>
<gene>
    <name evidence="1" type="ORF">ACFQO1_10195</name>
</gene>
<keyword evidence="2" id="KW-1185">Reference proteome</keyword>
<name>A0ABW2MWF6_9FLAO</name>
<organism evidence="1 2">
    <name type="scientific">Jejudonia soesokkakensis</name>
    <dbReference type="NCBI Taxonomy" id="1323432"/>
    <lineage>
        <taxon>Bacteria</taxon>
        <taxon>Pseudomonadati</taxon>
        <taxon>Bacteroidota</taxon>
        <taxon>Flavobacteriia</taxon>
        <taxon>Flavobacteriales</taxon>
        <taxon>Flavobacteriaceae</taxon>
        <taxon>Jejudonia</taxon>
    </lineage>
</organism>
<evidence type="ECO:0000313" key="1">
    <source>
        <dbReference type="EMBL" id="MFC7358060.1"/>
    </source>
</evidence>
<sequence>MNKNTAILIFANSAKQESSDKRFTNSEALFEALNKQTIAKVKRSGLPYFHFSEKEQQGASFGERYTNAIQFVYDQGFDNIITIGNDTPHLQTSQLVKTAQALETNPIVLGPSRDGGYYLMGLHKSQFNTETFLKLPWQTSQLTQSISRLLSAKKINVVFLQVLQDIDSVSDVKVLIDSFRKFSEKINALLLSIITSEKSIVQKIYFLLPSFQKENYFNKGSPLQLHFKPFI</sequence>
<dbReference type="InterPro" id="IPR029044">
    <property type="entry name" value="Nucleotide-diphossugar_trans"/>
</dbReference>
<proteinExistence type="predicted"/>
<dbReference type="PANTHER" id="PTHR36529:SF1">
    <property type="entry name" value="GLYCOSYLTRANSFERASE"/>
    <property type="match status" value="1"/>
</dbReference>
<comment type="caution">
    <text evidence="1">The sequence shown here is derived from an EMBL/GenBank/DDBJ whole genome shotgun (WGS) entry which is preliminary data.</text>
</comment>
<dbReference type="RefSeq" id="WP_380217946.1">
    <property type="nucleotide sequence ID" value="NZ_JBHTBN010000005.1"/>
</dbReference>
<dbReference type="Gene3D" id="3.90.550.10">
    <property type="entry name" value="Spore Coat Polysaccharide Biosynthesis Protein SpsA, Chain A"/>
    <property type="match status" value="1"/>
</dbReference>
<dbReference type="SUPFAM" id="SSF53448">
    <property type="entry name" value="Nucleotide-diphospho-sugar transferases"/>
    <property type="match status" value="1"/>
</dbReference>
<protein>
    <submittedName>
        <fullName evidence="1">DUF2064 domain-containing protein</fullName>
    </submittedName>
</protein>
<dbReference type="Proteomes" id="UP001596415">
    <property type="component" value="Unassembled WGS sequence"/>
</dbReference>
<evidence type="ECO:0000313" key="2">
    <source>
        <dbReference type="Proteomes" id="UP001596415"/>
    </source>
</evidence>